<dbReference type="InterPro" id="IPR001173">
    <property type="entry name" value="Glyco_trans_2-like"/>
</dbReference>
<dbReference type="STRING" id="150146.SAMN05443667_10327"/>
<feature type="domain" description="Glycosyltransferase 2-like" evidence="1">
    <location>
        <begin position="7"/>
        <end position="129"/>
    </location>
</feature>
<keyword evidence="2" id="KW-0808">Transferase</keyword>
<dbReference type="AlphaFoldDB" id="A0A1H3ZRV9"/>
<sequence length="260" mass="30462">MELYKISIVTVSYNQGQFIRDNIESVLSQNYDNFEHIIIDGGSTDNTVSILKEYPHLNWVSEKDKGQSDGLNKGFKKATGDIIAWINSDDMLCSNALNEVNNYFVKHKDRSVLVGNQVFIDGVNKTIKTVKAQVFSADWLINGVKSAVMQNSTFFLSDVFNKTGYLDESFHYTMDRDLFIRIAQNYQVYTIEKDLAYFRVWEDSKTYTSKISFFKDLIKVKRKYNAPYFSLSNIWIVWQFCKEPFRKIDFLRNFVQYMKK</sequence>
<accession>A0A1H3ZRV9</accession>
<evidence type="ECO:0000313" key="3">
    <source>
        <dbReference type="Proteomes" id="UP000198951"/>
    </source>
</evidence>
<evidence type="ECO:0000313" key="2">
    <source>
        <dbReference type="EMBL" id="SEA26004.1"/>
    </source>
</evidence>
<dbReference type="OrthoDB" id="597270at2"/>
<dbReference type="SUPFAM" id="SSF53448">
    <property type="entry name" value="Nucleotide-diphospho-sugar transferases"/>
    <property type="match status" value="1"/>
</dbReference>
<dbReference type="GO" id="GO:0016740">
    <property type="term" value="F:transferase activity"/>
    <property type="evidence" value="ECO:0007669"/>
    <property type="project" value="UniProtKB-KW"/>
</dbReference>
<dbReference type="EMBL" id="FNRD01000003">
    <property type="protein sequence ID" value="SEA26004.1"/>
    <property type="molecule type" value="Genomic_DNA"/>
</dbReference>
<dbReference type="RefSeq" id="WP_091085924.1">
    <property type="nucleotide sequence ID" value="NZ_FNRD01000003.1"/>
</dbReference>
<dbReference type="InterPro" id="IPR029044">
    <property type="entry name" value="Nucleotide-diphossugar_trans"/>
</dbReference>
<dbReference type="PANTHER" id="PTHR43685">
    <property type="entry name" value="GLYCOSYLTRANSFERASE"/>
    <property type="match status" value="1"/>
</dbReference>
<name>A0A1H3ZRV9_9FLAO</name>
<dbReference type="CDD" id="cd06433">
    <property type="entry name" value="GT_2_WfgS_like"/>
    <property type="match status" value="1"/>
</dbReference>
<dbReference type="Proteomes" id="UP000198951">
    <property type="component" value="Unassembled WGS sequence"/>
</dbReference>
<protein>
    <submittedName>
        <fullName evidence="2">Glycosyltransferase, GT2 family</fullName>
    </submittedName>
</protein>
<gene>
    <name evidence="2" type="ORF">SAMN05443667_10327</name>
</gene>
<dbReference type="Pfam" id="PF00535">
    <property type="entry name" value="Glycos_transf_2"/>
    <property type="match status" value="1"/>
</dbReference>
<dbReference type="PANTHER" id="PTHR43685:SF11">
    <property type="entry name" value="GLYCOSYLTRANSFERASE TAGX-RELATED"/>
    <property type="match status" value="1"/>
</dbReference>
<proteinExistence type="predicted"/>
<keyword evidence="3" id="KW-1185">Reference proteome</keyword>
<evidence type="ECO:0000259" key="1">
    <source>
        <dbReference type="Pfam" id="PF00535"/>
    </source>
</evidence>
<dbReference type="Gene3D" id="3.90.550.10">
    <property type="entry name" value="Spore Coat Polysaccharide Biosynthesis Protein SpsA, Chain A"/>
    <property type="match status" value="1"/>
</dbReference>
<reference evidence="3" key="1">
    <citation type="submission" date="2016-10" db="EMBL/GenBank/DDBJ databases">
        <authorList>
            <person name="Varghese N."/>
            <person name="Submissions S."/>
        </authorList>
    </citation>
    <scope>NUCLEOTIDE SEQUENCE [LARGE SCALE GENOMIC DNA]</scope>
    <source>
        <strain evidence="3">DSM 22376</strain>
    </source>
</reference>
<dbReference type="InterPro" id="IPR050834">
    <property type="entry name" value="Glycosyltransf_2"/>
</dbReference>
<organism evidence="2 3">
    <name type="scientific">Flavobacterium gillisiae</name>
    <dbReference type="NCBI Taxonomy" id="150146"/>
    <lineage>
        <taxon>Bacteria</taxon>
        <taxon>Pseudomonadati</taxon>
        <taxon>Bacteroidota</taxon>
        <taxon>Flavobacteriia</taxon>
        <taxon>Flavobacteriales</taxon>
        <taxon>Flavobacteriaceae</taxon>
        <taxon>Flavobacterium</taxon>
    </lineage>
</organism>